<dbReference type="EC" id="3.1.4.-" evidence="2"/>
<reference evidence="4 5" key="1">
    <citation type="submission" date="2019-03" db="EMBL/GenBank/DDBJ databases">
        <title>Genomic Encyclopedia of Type Strains, Phase IV (KMG-IV): sequencing the most valuable type-strain genomes for metagenomic binning, comparative biology and taxonomic classification.</title>
        <authorList>
            <person name="Goeker M."/>
        </authorList>
    </citation>
    <scope>NUCLEOTIDE SEQUENCE [LARGE SCALE GENOMIC DNA]</scope>
    <source>
        <strain evidence="4 5">LX-B</strain>
    </source>
</reference>
<dbReference type="InterPro" id="IPR029052">
    <property type="entry name" value="Metallo-depent_PP-like"/>
</dbReference>
<sequence>MGKKEAPLDGITVGLIADTHGLLRKEALAALAGVERILHAGDIGGPEVIAGLERIAPVVAVRGNCDRGEWAGAYPETEVVAVGGVLIYLLHDLHRLDLDAGAAGFRAVVSGHSHQAASAERDGVLYINPGSAGPRRFKLPVSLALLRIDDGTLRVEWIRLPEQV</sequence>
<evidence type="ECO:0000259" key="3">
    <source>
        <dbReference type="Pfam" id="PF12850"/>
    </source>
</evidence>
<accession>A0A4R1QTH2</accession>
<organism evidence="4 5">
    <name type="scientific">Hydrogenispora ethanolica</name>
    <dbReference type="NCBI Taxonomy" id="1082276"/>
    <lineage>
        <taxon>Bacteria</taxon>
        <taxon>Bacillati</taxon>
        <taxon>Bacillota</taxon>
        <taxon>Hydrogenispora</taxon>
    </lineage>
</organism>
<evidence type="ECO:0000313" key="5">
    <source>
        <dbReference type="Proteomes" id="UP000295008"/>
    </source>
</evidence>
<comment type="caution">
    <text evidence="4">The sequence shown here is derived from an EMBL/GenBank/DDBJ whole genome shotgun (WGS) entry which is preliminary data.</text>
</comment>
<dbReference type="PANTHER" id="PTHR11124">
    <property type="entry name" value="VACUOLAR SORTING PROTEIN VPS29"/>
    <property type="match status" value="1"/>
</dbReference>
<keyword evidence="5" id="KW-1185">Reference proteome</keyword>
<comment type="cofactor">
    <cofactor evidence="2">
        <name>a divalent metal cation</name>
        <dbReference type="ChEBI" id="CHEBI:60240"/>
    </cofactor>
</comment>
<dbReference type="Gene3D" id="3.60.21.10">
    <property type="match status" value="1"/>
</dbReference>
<dbReference type="NCBIfam" id="TIGR00040">
    <property type="entry name" value="yfcE"/>
    <property type="match status" value="1"/>
</dbReference>
<gene>
    <name evidence="4" type="ORF">EDC14_104820</name>
</gene>
<dbReference type="Pfam" id="PF12850">
    <property type="entry name" value="Metallophos_2"/>
    <property type="match status" value="1"/>
</dbReference>
<dbReference type="GO" id="GO:0046872">
    <property type="term" value="F:metal ion binding"/>
    <property type="evidence" value="ECO:0007669"/>
    <property type="project" value="UniProtKB-KW"/>
</dbReference>
<dbReference type="AlphaFoldDB" id="A0A4R1QTH2"/>
<feature type="domain" description="Calcineurin-like phosphoesterase" evidence="3">
    <location>
        <begin position="12"/>
        <end position="150"/>
    </location>
</feature>
<dbReference type="SUPFAM" id="SSF56300">
    <property type="entry name" value="Metallo-dependent phosphatases"/>
    <property type="match status" value="1"/>
</dbReference>
<name>A0A4R1QTH2_HYDET</name>
<dbReference type="InterPro" id="IPR000979">
    <property type="entry name" value="Phosphodiesterase_MJ0936/Vps29"/>
</dbReference>
<comment type="similarity">
    <text evidence="1 2">Belongs to the metallophosphoesterase superfamily. YfcE family.</text>
</comment>
<dbReference type="InterPro" id="IPR024654">
    <property type="entry name" value="Calcineurin-like_PHP_lpxH"/>
</dbReference>
<dbReference type="EMBL" id="SLUN01000048">
    <property type="protein sequence ID" value="TCL56807.1"/>
    <property type="molecule type" value="Genomic_DNA"/>
</dbReference>
<evidence type="ECO:0000313" key="4">
    <source>
        <dbReference type="EMBL" id="TCL56807.1"/>
    </source>
</evidence>
<dbReference type="GO" id="GO:0016787">
    <property type="term" value="F:hydrolase activity"/>
    <property type="evidence" value="ECO:0007669"/>
    <property type="project" value="UniProtKB-UniRule"/>
</dbReference>
<evidence type="ECO:0000256" key="2">
    <source>
        <dbReference type="RuleBase" id="RU362039"/>
    </source>
</evidence>
<protein>
    <recommendedName>
        <fullName evidence="2">Phosphoesterase</fullName>
        <ecNumber evidence="2">3.1.4.-</ecNumber>
    </recommendedName>
</protein>
<evidence type="ECO:0000256" key="1">
    <source>
        <dbReference type="ARBA" id="ARBA00008950"/>
    </source>
</evidence>
<dbReference type="Proteomes" id="UP000295008">
    <property type="component" value="Unassembled WGS sequence"/>
</dbReference>
<keyword evidence="2" id="KW-0479">Metal-binding</keyword>
<proteinExistence type="inferred from homology"/>